<comment type="caution">
    <text evidence="2">The sequence shown here is derived from an EMBL/GenBank/DDBJ whole genome shotgun (WGS) entry which is preliminary data.</text>
</comment>
<sequence>MDNNNNSKVEFEIQGETPKGYYGQNKTSKIIELAIKYSGGIIKDEQQASYVVLIVSVLITVISLFFLFKGEGAPNIPPPANYPQLQNR</sequence>
<dbReference type="EMBL" id="LCJQ01000004">
    <property type="protein sequence ID" value="KKT81975.1"/>
    <property type="molecule type" value="Genomic_DNA"/>
</dbReference>
<evidence type="ECO:0000313" key="2">
    <source>
        <dbReference type="EMBL" id="KKT81975.1"/>
    </source>
</evidence>
<proteinExistence type="predicted"/>
<accession>A0A0G1KEJ1</accession>
<evidence type="ECO:0000313" key="3">
    <source>
        <dbReference type="Proteomes" id="UP000034595"/>
    </source>
</evidence>
<dbReference type="AlphaFoldDB" id="A0A0G1KEJ1"/>
<reference evidence="2 3" key="1">
    <citation type="journal article" date="2015" name="Nature">
        <title>rRNA introns, odd ribosomes, and small enigmatic genomes across a large radiation of phyla.</title>
        <authorList>
            <person name="Brown C.T."/>
            <person name="Hug L.A."/>
            <person name="Thomas B.C."/>
            <person name="Sharon I."/>
            <person name="Castelle C.J."/>
            <person name="Singh A."/>
            <person name="Wilkins M.J."/>
            <person name="Williams K.H."/>
            <person name="Banfield J.F."/>
        </authorList>
    </citation>
    <scope>NUCLEOTIDE SEQUENCE [LARGE SCALE GENOMIC DNA]</scope>
</reference>
<feature type="transmembrane region" description="Helical" evidence="1">
    <location>
        <begin position="48"/>
        <end position="68"/>
    </location>
</feature>
<gene>
    <name evidence="2" type="ORF">UW78_C0004G0023</name>
</gene>
<keyword evidence="1" id="KW-0812">Transmembrane</keyword>
<organism evidence="2 3">
    <name type="scientific">Candidatus Azambacteria bacterium GW2011_GWA1_44_9</name>
    <dbReference type="NCBI Taxonomy" id="1618610"/>
    <lineage>
        <taxon>Bacteria</taxon>
        <taxon>Candidatus Azamiibacteriota</taxon>
    </lineage>
</organism>
<evidence type="ECO:0000256" key="1">
    <source>
        <dbReference type="SAM" id="Phobius"/>
    </source>
</evidence>
<protein>
    <submittedName>
        <fullName evidence="2">Uncharacterized protein</fullName>
    </submittedName>
</protein>
<name>A0A0G1KEJ1_9BACT</name>
<keyword evidence="1" id="KW-0472">Membrane</keyword>
<dbReference type="Proteomes" id="UP000034595">
    <property type="component" value="Unassembled WGS sequence"/>
</dbReference>
<keyword evidence="1" id="KW-1133">Transmembrane helix</keyword>